<dbReference type="FunFam" id="3.40.50.300:FF:000309">
    <property type="entry name" value="ABC transporter ATP-binding protein"/>
    <property type="match status" value="1"/>
</dbReference>
<dbReference type="PANTHER" id="PTHR42855:SF1">
    <property type="entry name" value="ABC TRANSPORTER DOMAIN-CONTAINING PROTEIN"/>
    <property type="match status" value="1"/>
</dbReference>
<keyword evidence="6 11" id="KW-0067">ATP-binding</keyword>
<feature type="binding site" evidence="11">
    <location>
        <begin position="36"/>
        <end position="43"/>
    </location>
    <ligand>
        <name>ATP</name>
        <dbReference type="ChEBI" id="CHEBI:30616"/>
        <label>1</label>
    </ligand>
</feature>
<name>A0A1T0AYN2_9PAST</name>
<evidence type="ECO:0000256" key="3">
    <source>
        <dbReference type="ARBA" id="ARBA00022741"/>
    </source>
</evidence>
<evidence type="ECO:0000256" key="10">
    <source>
        <dbReference type="ARBA" id="ARBA00061478"/>
    </source>
</evidence>
<dbReference type="InterPro" id="IPR003593">
    <property type="entry name" value="AAA+_ATPase"/>
</dbReference>
<dbReference type="NCBIfam" id="NF008358">
    <property type="entry name" value="PRK11147.1"/>
    <property type="match status" value="1"/>
</dbReference>
<evidence type="ECO:0000256" key="12">
    <source>
        <dbReference type="SAM" id="MobiDB-lite"/>
    </source>
</evidence>
<keyword evidence="3 11" id="KW-0547">Nucleotide-binding</keyword>
<feature type="domain" description="ABC transporter" evidence="13">
    <location>
        <begin position="4"/>
        <end position="253"/>
    </location>
</feature>
<dbReference type="InterPro" id="IPR043686">
    <property type="entry name" value="Uup"/>
</dbReference>
<dbReference type="InterPro" id="IPR032524">
    <property type="entry name" value="ABC_tran_C"/>
</dbReference>
<dbReference type="GO" id="GO:0005737">
    <property type="term" value="C:cytoplasm"/>
    <property type="evidence" value="ECO:0007669"/>
    <property type="project" value="UniProtKB-SubCell"/>
</dbReference>
<accession>A0A1T0AYN2</accession>
<keyword evidence="4 11" id="KW-0227">DNA damage</keyword>
<keyword evidence="1 11" id="KW-0963">Cytoplasm</keyword>
<comment type="catalytic activity">
    <reaction evidence="9 11">
        <text>ATP + H2O = ADP + phosphate + H(+)</text>
        <dbReference type="Rhea" id="RHEA:13065"/>
        <dbReference type="ChEBI" id="CHEBI:15377"/>
        <dbReference type="ChEBI" id="CHEBI:15378"/>
        <dbReference type="ChEBI" id="CHEBI:30616"/>
        <dbReference type="ChEBI" id="CHEBI:43474"/>
        <dbReference type="ChEBI" id="CHEBI:456216"/>
    </reaction>
</comment>
<comment type="caution">
    <text evidence="14">The sequence shown here is derived from an EMBL/GenBank/DDBJ whole genome shotgun (WGS) entry which is preliminary data.</text>
</comment>
<dbReference type="InterPro" id="IPR051309">
    <property type="entry name" value="ABCF_ATPase"/>
</dbReference>
<keyword evidence="5 11" id="KW-0378">Hydrolase</keyword>
<dbReference type="AlphaFoldDB" id="A0A1T0AYN2"/>
<evidence type="ECO:0000313" key="15">
    <source>
        <dbReference type="Proteomes" id="UP000190023"/>
    </source>
</evidence>
<dbReference type="FunFam" id="3.40.50.300:FF:000011">
    <property type="entry name" value="Putative ABC transporter ATP-binding component"/>
    <property type="match status" value="1"/>
</dbReference>
<comment type="function">
    <text evidence="11">Probably plays a role in ribosome assembly or function. May be involved in resolution of branched DNA intermediates that result from template switching in postreplication gaps. Binds DNA and has ATPase activity.</text>
</comment>
<dbReference type="STRING" id="123822.B0188_07155"/>
<dbReference type="PROSITE" id="PS50893">
    <property type="entry name" value="ABC_TRANSPORTER_2"/>
    <property type="match status" value="2"/>
</dbReference>
<evidence type="ECO:0000256" key="9">
    <source>
        <dbReference type="ARBA" id="ARBA00049360"/>
    </source>
</evidence>
<dbReference type="Gene3D" id="1.10.287.380">
    <property type="entry name" value="Valyl-tRNA synthetase, C-terminal domain"/>
    <property type="match status" value="1"/>
</dbReference>
<keyword evidence="2 11" id="KW-0677">Repeat</keyword>
<evidence type="ECO:0000256" key="5">
    <source>
        <dbReference type="ARBA" id="ARBA00022801"/>
    </source>
</evidence>
<feature type="binding site" evidence="11">
    <location>
        <begin position="352"/>
        <end position="359"/>
    </location>
    <ligand>
        <name>ATP</name>
        <dbReference type="ChEBI" id="CHEBI:30616"/>
        <label>2</label>
    </ligand>
</feature>
<keyword evidence="7 11" id="KW-0238">DNA-binding</keyword>
<dbReference type="CDD" id="cd03221">
    <property type="entry name" value="ABCF_EF-3"/>
    <property type="match status" value="2"/>
</dbReference>
<evidence type="ECO:0000256" key="7">
    <source>
        <dbReference type="ARBA" id="ARBA00023125"/>
    </source>
</evidence>
<feature type="coiled-coil region" evidence="11">
    <location>
        <begin position="571"/>
        <end position="639"/>
    </location>
</feature>
<dbReference type="HAMAP" id="MF_00848">
    <property type="entry name" value="Uup"/>
    <property type="match status" value="1"/>
</dbReference>
<dbReference type="PANTHER" id="PTHR42855">
    <property type="entry name" value="ABC TRANSPORTER ATP-BINDING SUBUNIT"/>
    <property type="match status" value="1"/>
</dbReference>
<comment type="similarity">
    <text evidence="10 11">Belongs to the ABC transporter superfamily. ABCF family. Uup subfamily.</text>
</comment>
<dbReference type="GO" id="GO:0003677">
    <property type="term" value="F:DNA binding"/>
    <property type="evidence" value="ECO:0007669"/>
    <property type="project" value="UniProtKB-UniRule"/>
</dbReference>
<feature type="region of interest" description="Disordered" evidence="12">
    <location>
        <begin position="538"/>
        <end position="571"/>
    </location>
</feature>
<dbReference type="EMBL" id="MUYB01000028">
    <property type="protein sequence ID" value="OOS02987.1"/>
    <property type="molecule type" value="Genomic_DNA"/>
</dbReference>
<evidence type="ECO:0000256" key="2">
    <source>
        <dbReference type="ARBA" id="ARBA00022737"/>
    </source>
</evidence>
<dbReference type="InterPro" id="IPR032781">
    <property type="entry name" value="ABC_tran_Xtn"/>
</dbReference>
<keyword evidence="8 11" id="KW-0234">DNA repair</keyword>
<evidence type="ECO:0000259" key="13">
    <source>
        <dbReference type="PROSITE" id="PS50893"/>
    </source>
</evidence>
<dbReference type="OrthoDB" id="9762051at2"/>
<dbReference type="InterPro" id="IPR037118">
    <property type="entry name" value="Val-tRNA_synth_C_sf"/>
</dbReference>
<reference evidence="14 15" key="1">
    <citation type="submission" date="2017-02" db="EMBL/GenBank/DDBJ databases">
        <title>Draft genome sequence of Haemophilus felis CCUG 31170 type strain.</title>
        <authorList>
            <person name="Engstrom-Jakobsson H."/>
            <person name="Salva-Serra F."/>
            <person name="Thorell K."/>
            <person name="Gonzales-Siles L."/>
            <person name="Karlsson R."/>
            <person name="Boulund F."/>
            <person name="Engstrand L."/>
            <person name="Kristiansson E."/>
            <person name="Moore E."/>
        </authorList>
    </citation>
    <scope>NUCLEOTIDE SEQUENCE [LARGE SCALE GENOMIC DNA]</scope>
    <source>
        <strain evidence="14 15">CCUG 31170</strain>
    </source>
</reference>
<keyword evidence="11" id="KW-0175">Coiled coil</keyword>
<feature type="compositionally biased region" description="Polar residues" evidence="12">
    <location>
        <begin position="557"/>
        <end position="568"/>
    </location>
</feature>
<keyword evidence="15" id="KW-1185">Reference proteome</keyword>
<dbReference type="PROSITE" id="PS00211">
    <property type="entry name" value="ABC_TRANSPORTER_1"/>
    <property type="match status" value="2"/>
</dbReference>
<evidence type="ECO:0000256" key="6">
    <source>
        <dbReference type="ARBA" id="ARBA00022840"/>
    </source>
</evidence>
<dbReference type="GO" id="GO:0043022">
    <property type="term" value="F:ribosome binding"/>
    <property type="evidence" value="ECO:0007669"/>
    <property type="project" value="UniProtKB-UniRule"/>
</dbReference>
<evidence type="ECO:0000256" key="4">
    <source>
        <dbReference type="ARBA" id="ARBA00022763"/>
    </source>
</evidence>
<protein>
    <recommendedName>
        <fullName evidence="11">ATP-binding protein Uup</fullName>
        <ecNumber evidence="11">3.6.1.-</ecNumber>
    </recommendedName>
</protein>
<comment type="subcellular location">
    <subcellularLocation>
        <location evidence="11">Cytoplasm</location>
    </subcellularLocation>
    <text evidence="11">Associates with ribosomes.</text>
</comment>
<evidence type="ECO:0000256" key="11">
    <source>
        <dbReference type="HAMAP-Rule" id="MF_00848"/>
    </source>
</evidence>
<sequence>MALISLTNGYLSFSDHPLLDHTELHIEAGERVCLVGRNGAGKSTLMKILSGDVVMDDGRLQFEKDLVISRLEQDPPRHADGNVFDYVAEGIGHLSALLKEYHRISVELEQQYSETALNQLAQLQSQLDHAGGWRFENKIKEVLVKLDLNPETPLKELSGGWLRKAALARALVCQPNVLLLDEPTNHLDVEAIEWLEEFLLSFDGSIVFISHDRSFIRKMATRIVDLDRGKLVSYPGNYDLYLTTKEENLRVEALQNELFDKKLAQEEIWIRQGIKARRTRNEGRVRALKALREERRQRRDVLGTAKLQIDTSSRSGKIVFELDNVSYEVAGKTLLKNFSSTILRGDKIALVGPNGCGKTTFIKLLLGEIQPTSGTVRCGTKLDIAHFDQYRADLDPEKTVMDNVADGKQDVEVNGVKRHVLGYLQDFLFPPKRAMVPVKALSGGERNRLLLAKLLLKPNNLLILDEPTNDLDVETLELLEEILTDYQGTLLIVSHDRQFIDNTATECFMFEGNGVVNEYVGGFHDAKQQQANYFAQKAAQESQKQKKENIAEPVKAETTQSRNNNKTAKLSYKEQRELEQLPQRLEQLEEKINDLQEEIASPEFFQQPHDYTSKKLQELADTEQSLEEAFLRWEELEEKKNLAG</sequence>
<dbReference type="Pfam" id="PF12848">
    <property type="entry name" value="ABC_tran_Xtn"/>
    <property type="match status" value="1"/>
</dbReference>
<dbReference type="GO" id="GO:0006281">
    <property type="term" value="P:DNA repair"/>
    <property type="evidence" value="ECO:0007669"/>
    <property type="project" value="UniProtKB-KW"/>
</dbReference>
<evidence type="ECO:0000256" key="8">
    <source>
        <dbReference type="ARBA" id="ARBA00023204"/>
    </source>
</evidence>
<dbReference type="InterPro" id="IPR003439">
    <property type="entry name" value="ABC_transporter-like_ATP-bd"/>
</dbReference>
<evidence type="ECO:0000313" key="14">
    <source>
        <dbReference type="EMBL" id="OOS02987.1"/>
    </source>
</evidence>
<organism evidence="14 15">
    <name type="scientific">[Haemophilus] felis</name>
    <dbReference type="NCBI Taxonomy" id="123822"/>
    <lineage>
        <taxon>Bacteria</taxon>
        <taxon>Pseudomonadati</taxon>
        <taxon>Pseudomonadota</taxon>
        <taxon>Gammaproteobacteria</taxon>
        <taxon>Pasteurellales</taxon>
        <taxon>Pasteurellaceae</taxon>
    </lineage>
</organism>
<dbReference type="SMART" id="SM00382">
    <property type="entry name" value="AAA"/>
    <property type="match status" value="2"/>
</dbReference>
<feature type="domain" description="ABC transporter" evidence="13">
    <location>
        <begin position="320"/>
        <end position="538"/>
    </location>
</feature>
<dbReference type="Proteomes" id="UP000190023">
    <property type="component" value="Unassembled WGS sequence"/>
</dbReference>
<dbReference type="Pfam" id="PF00005">
    <property type="entry name" value="ABC_tran"/>
    <property type="match status" value="2"/>
</dbReference>
<dbReference type="GO" id="GO:0005524">
    <property type="term" value="F:ATP binding"/>
    <property type="evidence" value="ECO:0007669"/>
    <property type="project" value="UniProtKB-UniRule"/>
</dbReference>
<dbReference type="Pfam" id="PF16326">
    <property type="entry name" value="ABC_tran_CTD"/>
    <property type="match status" value="1"/>
</dbReference>
<dbReference type="SUPFAM" id="SSF52540">
    <property type="entry name" value="P-loop containing nucleoside triphosphate hydrolases"/>
    <property type="match status" value="2"/>
</dbReference>
<dbReference type="InterPro" id="IPR017871">
    <property type="entry name" value="ABC_transporter-like_CS"/>
</dbReference>
<proteinExistence type="inferred from homology"/>
<dbReference type="GO" id="GO:0016887">
    <property type="term" value="F:ATP hydrolysis activity"/>
    <property type="evidence" value="ECO:0007669"/>
    <property type="project" value="UniProtKB-UniRule"/>
</dbReference>
<dbReference type="Gene3D" id="3.40.50.300">
    <property type="entry name" value="P-loop containing nucleotide triphosphate hydrolases"/>
    <property type="match status" value="2"/>
</dbReference>
<dbReference type="EC" id="3.6.1.-" evidence="11"/>
<gene>
    <name evidence="11" type="primary">uup</name>
    <name evidence="14" type="ORF">B0188_07155</name>
</gene>
<dbReference type="InterPro" id="IPR027417">
    <property type="entry name" value="P-loop_NTPase"/>
</dbReference>
<evidence type="ECO:0000256" key="1">
    <source>
        <dbReference type="ARBA" id="ARBA00022490"/>
    </source>
</evidence>